<evidence type="ECO:0000313" key="12">
    <source>
        <dbReference type="EMBL" id="KAF1813852.1"/>
    </source>
</evidence>
<accession>A0A6G1G763</accession>
<evidence type="ECO:0000256" key="9">
    <source>
        <dbReference type="ARBA" id="ARBA00033309"/>
    </source>
</evidence>
<feature type="domain" description="tRNA (adenine(58)-N(1))-methyltransferase catalytic subunit TRM61 C-terminal" evidence="11">
    <location>
        <begin position="206"/>
        <end position="455"/>
    </location>
</feature>
<dbReference type="InterPro" id="IPR029063">
    <property type="entry name" value="SAM-dependent_MTases_sf"/>
</dbReference>
<dbReference type="PANTHER" id="PTHR12133">
    <property type="entry name" value="TRNA (ADENINE(58)-N(1))-METHYLTRANSFERASE"/>
    <property type="match status" value="1"/>
</dbReference>
<reference evidence="14" key="2">
    <citation type="submission" date="2020-04" db="EMBL/GenBank/DDBJ databases">
        <authorList>
            <consortium name="NCBI Genome Project"/>
        </authorList>
    </citation>
    <scope>NUCLEOTIDE SEQUENCE</scope>
    <source>
        <strain evidence="14">CBS 781.70</strain>
    </source>
</reference>
<sequence>HPSPFLTPPPSAQAGTLALLHLRRDHILPLHLSPSPTALANTRFGSFPHSTLIGVPWGSQVLSYNVKNAPGDRGSGVSRKRKRGEGEGNQAQGAQVAGDAENGDGEGEQREKKMEISIAGTGFAHLLPPTPELWTQSLPHRTQVVYTPDYSFVLSRLRVRPGSTIIEAGAGSGSFTHASARAVFNGYENGRKEEGSTGEDRRGKGRKGRVFSFEFHEPRKEKLQEEIDAHGLGGLVTLTHRDVCEEGFCLGTATDPTTSNNNLDTAPNADAIFLDLPAPWLALKHLSRRHPTPLNPTQSVRLCTFSPCMEQVTKTINTLRELGWVEITMVEVMHKRLDVRRERVGVAEENLRGGIGVPKDVSEAVRRLREVTREREEAQAKQIANSRRRREGGGGGEGKGRKGKGGGEEHMTSRMHRREKMLREAESRKLYREGRLVHRTEPDWKTHTSYLVFAVLPREWTVEDEERYLVKW</sequence>
<feature type="region of interest" description="Disordered" evidence="10">
    <location>
        <begin position="66"/>
        <end position="111"/>
    </location>
</feature>
<keyword evidence="5 12" id="KW-0808">Transferase</keyword>
<dbReference type="Pfam" id="PF08704">
    <property type="entry name" value="GCD14"/>
    <property type="match status" value="2"/>
</dbReference>
<dbReference type="GO" id="GO:0005634">
    <property type="term" value="C:nucleus"/>
    <property type="evidence" value="ECO:0007669"/>
    <property type="project" value="UniProtKB-SubCell"/>
</dbReference>
<dbReference type="PANTHER" id="PTHR12133:SF2">
    <property type="entry name" value="TRNA (ADENINE(58)-N(1))-METHYLTRANSFERASE CATALYTIC SUBUNIT TRMT61A"/>
    <property type="match status" value="1"/>
</dbReference>
<dbReference type="EMBL" id="ML975154">
    <property type="protein sequence ID" value="KAF1813852.1"/>
    <property type="molecule type" value="Genomic_DNA"/>
</dbReference>
<evidence type="ECO:0000313" key="14">
    <source>
        <dbReference type="RefSeq" id="XP_033535483.1"/>
    </source>
</evidence>
<dbReference type="GO" id="GO:0031515">
    <property type="term" value="C:tRNA (m1A) methyltransferase complex"/>
    <property type="evidence" value="ECO:0007669"/>
    <property type="project" value="InterPro"/>
</dbReference>
<keyword evidence="8" id="KW-0539">Nucleus</keyword>
<dbReference type="OrthoDB" id="1925287at2759"/>
<dbReference type="AlphaFoldDB" id="A0A6G1G763"/>
<organism evidence="12">
    <name type="scientific">Eremomyces bilateralis CBS 781.70</name>
    <dbReference type="NCBI Taxonomy" id="1392243"/>
    <lineage>
        <taxon>Eukaryota</taxon>
        <taxon>Fungi</taxon>
        <taxon>Dikarya</taxon>
        <taxon>Ascomycota</taxon>
        <taxon>Pezizomycotina</taxon>
        <taxon>Dothideomycetes</taxon>
        <taxon>Dothideomycetes incertae sedis</taxon>
        <taxon>Eremomycetales</taxon>
        <taxon>Eremomycetaceae</taxon>
        <taxon>Eremomyces</taxon>
    </lineage>
</organism>
<comment type="subcellular location">
    <subcellularLocation>
        <location evidence="1">Nucleus</location>
    </subcellularLocation>
</comment>
<keyword evidence="7" id="KW-0819">tRNA processing</keyword>
<dbReference type="PROSITE" id="PS51620">
    <property type="entry name" value="SAM_TRM61"/>
    <property type="match status" value="1"/>
</dbReference>
<evidence type="ECO:0000256" key="6">
    <source>
        <dbReference type="ARBA" id="ARBA00022691"/>
    </source>
</evidence>
<feature type="region of interest" description="Disordered" evidence="10">
    <location>
        <begin position="370"/>
        <end position="419"/>
    </location>
</feature>
<evidence type="ECO:0000256" key="2">
    <source>
        <dbReference type="ARBA" id="ARBA00012796"/>
    </source>
</evidence>
<evidence type="ECO:0000256" key="4">
    <source>
        <dbReference type="ARBA" id="ARBA00022603"/>
    </source>
</evidence>
<evidence type="ECO:0000256" key="7">
    <source>
        <dbReference type="ARBA" id="ARBA00022694"/>
    </source>
</evidence>
<reference evidence="14" key="3">
    <citation type="submission" date="2025-04" db="UniProtKB">
        <authorList>
            <consortium name="RefSeq"/>
        </authorList>
    </citation>
    <scope>IDENTIFICATION</scope>
    <source>
        <strain evidence="14">CBS 781.70</strain>
    </source>
</reference>
<name>A0A6G1G763_9PEZI</name>
<proteinExistence type="predicted"/>
<keyword evidence="4 12" id="KW-0489">Methyltransferase</keyword>
<reference evidence="12 14" key="1">
    <citation type="submission" date="2020-01" db="EMBL/GenBank/DDBJ databases">
        <authorList>
            <consortium name="DOE Joint Genome Institute"/>
            <person name="Haridas S."/>
            <person name="Albert R."/>
            <person name="Binder M."/>
            <person name="Bloem J."/>
            <person name="Labutti K."/>
            <person name="Salamov A."/>
            <person name="Andreopoulos B."/>
            <person name="Baker S.E."/>
            <person name="Barry K."/>
            <person name="Bills G."/>
            <person name="Bluhm B.H."/>
            <person name="Cannon C."/>
            <person name="Castanera R."/>
            <person name="Culley D.E."/>
            <person name="Daum C."/>
            <person name="Ezra D."/>
            <person name="Gonzalez J.B."/>
            <person name="Henrissat B."/>
            <person name="Kuo A."/>
            <person name="Liang C."/>
            <person name="Lipzen A."/>
            <person name="Lutzoni F."/>
            <person name="Magnuson J."/>
            <person name="Mondo S."/>
            <person name="Nolan M."/>
            <person name="Ohm R."/>
            <person name="Pangilinan J."/>
            <person name="Park H.-J."/>
            <person name="Ramirez L."/>
            <person name="Alfaro M."/>
            <person name="Sun H."/>
            <person name="Tritt A."/>
            <person name="Yoshinaga Y."/>
            <person name="Zwiers L.-H."/>
            <person name="Turgeon B.G."/>
            <person name="Goodwin S.B."/>
            <person name="Spatafora J.W."/>
            <person name="Crous P.W."/>
            <person name="Grigoriev I.V."/>
        </authorList>
    </citation>
    <scope>NUCLEOTIDE SEQUENCE</scope>
    <source>
        <strain evidence="12 14">CBS 781.70</strain>
    </source>
</reference>
<protein>
    <recommendedName>
        <fullName evidence="3">tRNA (adenine(58)-N(1))-methyltransferase catalytic subunit TRM61</fullName>
        <ecNumber evidence="2">2.1.1.220</ecNumber>
    </recommendedName>
    <alternativeName>
        <fullName evidence="9">tRNA(m1A58)-methyltransferase subunit TRM61</fullName>
    </alternativeName>
</protein>
<evidence type="ECO:0000313" key="13">
    <source>
        <dbReference type="Proteomes" id="UP000504638"/>
    </source>
</evidence>
<feature type="compositionally biased region" description="Low complexity" evidence="10">
    <location>
        <begin position="88"/>
        <end position="100"/>
    </location>
</feature>
<feature type="non-terminal residue" evidence="12">
    <location>
        <position position="1"/>
    </location>
</feature>
<gene>
    <name evidence="12 14" type="ORF">P152DRAFT_380745</name>
</gene>
<evidence type="ECO:0000256" key="10">
    <source>
        <dbReference type="SAM" id="MobiDB-lite"/>
    </source>
</evidence>
<dbReference type="Gene3D" id="3.40.50.150">
    <property type="entry name" value="Vaccinia Virus protein VP39"/>
    <property type="match status" value="1"/>
</dbReference>
<dbReference type="GO" id="GO:0160107">
    <property type="term" value="F:tRNA (adenine(58)-N1)-methyltransferase activity"/>
    <property type="evidence" value="ECO:0007669"/>
    <property type="project" value="UniProtKB-EC"/>
</dbReference>
<evidence type="ECO:0000256" key="1">
    <source>
        <dbReference type="ARBA" id="ARBA00004123"/>
    </source>
</evidence>
<dbReference type="Gene3D" id="3.10.330.20">
    <property type="match status" value="1"/>
</dbReference>
<evidence type="ECO:0000259" key="11">
    <source>
        <dbReference type="Pfam" id="PF08704"/>
    </source>
</evidence>
<dbReference type="RefSeq" id="XP_033535483.1">
    <property type="nucleotide sequence ID" value="XM_033675720.1"/>
</dbReference>
<dbReference type="GO" id="GO:0030488">
    <property type="term" value="P:tRNA methylation"/>
    <property type="evidence" value="ECO:0007669"/>
    <property type="project" value="InterPro"/>
</dbReference>
<dbReference type="Proteomes" id="UP000504638">
    <property type="component" value="Unplaced"/>
</dbReference>
<evidence type="ECO:0000256" key="5">
    <source>
        <dbReference type="ARBA" id="ARBA00022679"/>
    </source>
</evidence>
<evidence type="ECO:0000256" key="8">
    <source>
        <dbReference type="ARBA" id="ARBA00023242"/>
    </source>
</evidence>
<evidence type="ECO:0000256" key="3">
    <source>
        <dbReference type="ARBA" id="ARBA00015963"/>
    </source>
</evidence>
<keyword evidence="6" id="KW-0949">S-adenosyl-L-methionine</keyword>
<feature type="compositionally biased region" description="Basic and acidic residues" evidence="10">
    <location>
        <begin position="370"/>
        <end position="379"/>
    </location>
</feature>
<feature type="non-terminal residue" evidence="12">
    <location>
        <position position="472"/>
    </location>
</feature>
<dbReference type="SUPFAM" id="SSF53335">
    <property type="entry name" value="S-adenosyl-L-methionine-dependent methyltransferases"/>
    <property type="match status" value="1"/>
</dbReference>
<feature type="domain" description="tRNA (adenine(58)-N(1))-methyltransferase catalytic subunit TRM61 C-terminal" evidence="11">
    <location>
        <begin position="122"/>
        <end position="183"/>
    </location>
</feature>
<dbReference type="InterPro" id="IPR049470">
    <property type="entry name" value="TRM61_C"/>
</dbReference>
<dbReference type="GeneID" id="54416290"/>
<keyword evidence="13" id="KW-1185">Reference proteome</keyword>
<dbReference type="InterPro" id="IPR014816">
    <property type="entry name" value="tRNA_MeTrfase_Gcd14"/>
</dbReference>
<dbReference type="EC" id="2.1.1.220" evidence="2"/>